<evidence type="ECO:0000259" key="5">
    <source>
        <dbReference type="PROSITE" id="PS51192"/>
    </source>
</evidence>
<dbReference type="GO" id="GO:0005524">
    <property type="term" value="F:ATP binding"/>
    <property type="evidence" value="ECO:0007669"/>
    <property type="project" value="UniProtKB-KW"/>
</dbReference>
<dbReference type="SMART" id="SM00487">
    <property type="entry name" value="DEXDc"/>
    <property type="match status" value="1"/>
</dbReference>
<evidence type="ECO:0000313" key="8">
    <source>
        <dbReference type="Proteomes" id="UP000053558"/>
    </source>
</evidence>
<dbReference type="AlphaFoldDB" id="A0A5M3MLU6"/>
<keyword evidence="1" id="KW-0547">Nucleotide-binding</keyword>
<dbReference type="SMART" id="SM00490">
    <property type="entry name" value="HELICc"/>
    <property type="match status" value="1"/>
</dbReference>
<dbReference type="PANTHER" id="PTHR45626">
    <property type="entry name" value="TRANSCRIPTION TERMINATION FACTOR 2-RELATED"/>
    <property type="match status" value="1"/>
</dbReference>
<dbReference type="PROSITE" id="PS51192">
    <property type="entry name" value="HELICASE_ATP_BIND_1"/>
    <property type="match status" value="1"/>
</dbReference>
<dbReference type="GO" id="GO:0008094">
    <property type="term" value="F:ATP-dependent activity, acting on DNA"/>
    <property type="evidence" value="ECO:0007669"/>
    <property type="project" value="TreeGrafter"/>
</dbReference>
<evidence type="ECO:0000259" key="6">
    <source>
        <dbReference type="PROSITE" id="PS51194"/>
    </source>
</evidence>
<dbReference type="GO" id="GO:0006281">
    <property type="term" value="P:DNA repair"/>
    <property type="evidence" value="ECO:0007669"/>
    <property type="project" value="TreeGrafter"/>
</dbReference>
<dbReference type="GO" id="GO:0005634">
    <property type="term" value="C:nucleus"/>
    <property type="evidence" value="ECO:0007669"/>
    <property type="project" value="TreeGrafter"/>
</dbReference>
<dbReference type="KEGG" id="cput:CONPUDRAFT_126467"/>
<keyword evidence="3" id="KW-0067">ATP-binding</keyword>
<dbReference type="GeneID" id="19199983"/>
<dbReference type="RefSeq" id="XP_007770315.1">
    <property type="nucleotide sequence ID" value="XM_007772125.1"/>
</dbReference>
<feature type="domain" description="Helicase ATP-binding" evidence="5">
    <location>
        <begin position="146"/>
        <end position="375"/>
    </location>
</feature>
<dbReference type="InterPro" id="IPR049730">
    <property type="entry name" value="SNF2/RAD54-like_C"/>
</dbReference>
<dbReference type="InterPro" id="IPR027417">
    <property type="entry name" value="P-loop_NTPase"/>
</dbReference>
<feature type="compositionally biased region" description="Low complexity" evidence="4">
    <location>
        <begin position="29"/>
        <end position="50"/>
    </location>
</feature>
<sequence length="788" mass="86249">MPTPTHYTAQTVQQTLHKAAPTAPPPRAAGPTPIGAPINPANAYPYPRTSSGGGGAGPPRPAHSPYDAPGHSPAYSSGAGANPAYAPFEPRKTASEADQDLRELVAGTFEDTQDVDIDPAAALVDGFQEGVRLLPHQVLGRAWMRDRESGKKAGGILADDMGLGKTIQTLARILDGKAKKSDKDDGWAATTLVICPVALVSQWAQEIKRLSTGLRVLEHHGQSRTTDPLKLRSHHVVITSYTTAASEHAAFSPEIKDEGSGSKASKKKASGKKKKASADSDSDEDESDDSVVRAMNRNANAKGKRAGGKAKKDALYRVKWFRVVLDEAHNIKNRNTKSAIACCALEAKYRWALTGTPMQNSVEELYSLIKFLRIRPLNDWPEFNTKIAQPIKSGRTSAPMKRLQVVLRSIMLRRRKDQLINGQPILELPERRVGIVPCAFDRAERRFYRELEARMGSELDKLVREGVAERSYTHVLVLLLRLRQACNHPSLISKNYKADAAAIESRPAKSDDDGDGAGDGAEADELAAMFGALGVSRKCQLCQTELTPSNTTPSSTDHCKACAHLALTSRRKSISGRAPSKEEDEEEGEGEEEKLPPSSAKIRKILEIMRETERRSGGVEKTIVFSQFTSFLDVLGPFLDREGVKHVRYDGSMKKDARDAALEKIRTSKSTRCILISFKAGSTGLNLTACNNVILVDLWWNPALEDQAFDRAHRFGQTRAVNIHKLTIEDTVEQRILELQEKKRALAAAALSGDKLKNMKLGMDDLLALFRGSGQNDSSDDDESEDEE</sequence>
<feature type="compositionally biased region" description="Acidic residues" evidence="4">
    <location>
        <begin position="582"/>
        <end position="592"/>
    </location>
</feature>
<evidence type="ECO:0000256" key="1">
    <source>
        <dbReference type="ARBA" id="ARBA00022741"/>
    </source>
</evidence>
<dbReference type="Pfam" id="PF00176">
    <property type="entry name" value="SNF2-rel_dom"/>
    <property type="match status" value="1"/>
</dbReference>
<name>A0A5M3MLU6_CONPW</name>
<dbReference type="InterPro" id="IPR038718">
    <property type="entry name" value="SNF2-like_sf"/>
</dbReference>
<accession>A0A5M3MLU6</accession>
<organism evidence="7 8">
    <name type="scientific">Coniophora puteana (strain RWD-64-598)</name>
    <name type="common">Brown rot fungus</name>
    <dbReference type="NCBI Taxonomy" id="741705"/>
    <lineage>
        <taxon>Eukaryota</taxon>
        <taxon>Fungi</taxon>
        <taxon>Dikarya</taxon>
        <taxon>Basidiomycota</taxon>
        <taxon>Agaricomycotina</taxon>
        <taxon>Agaricomycetes</taxon>
        <taxon>Agaricomycetidae</taxon>
        <taxon>Boletales</taxon>
        <taxon>Coniophorineae</taxon>
        <taxon>Coniophoraceae</taxon>
        <taxon>Coniophora</taxon>
    </lineage>
</organism>
<proteinExistence type="predicted"/>
<dbReference type="Pfam" id="PF00271">
    <property type="entry name" value="Helicase_C"/>
    <property type="match status" value="1"/>
</dbReference>
<dbReference type="EMBL" id="JH711580">
    <property type="protein sequence ID" value="EIW80017.1"/>
    <property type="molecule type" value="Genomic_DNA"/>
</dbReference>
<dbReference type="SUPFAM" id="SSF52540">
    <property type="entry name" value="P-loop containing nucleoside triphosphate hydrolases"/>
    <property type="match status" value="2"/>
</dbReference>
<dbReference type="InterPro" id="IPR001650">
    <property type="entry name" value="Helicase_C-like"/>
</dbReference>
<protein>
    <submittedName>
        <fullName evidence="7">Uncharacterized protein</fullName>
    </submittedName>
</protein>
<dbReference type="Proteomes" id="UP000053558">
    <property type="component" value="Unassembled WGS sequence"/>
</dbReference>
<dbReference type="GO" id="GO:0016787">
    <property type="term" value="F:hydrolase activity"/>
    <property type="evidence" value="ECO:0007669"/>
    <property type="project" value="UniProtKB-KW"/>
</dbReference>
<feature type="compositionally biased region" description="Basic residues" evidence="4">
    <location>
        <begin position="264"/>
        <end position="275"/>
    </location>
</feature>
<comment type="caution">
    <text evidence="7">The sequence shown here is derived from an EMBL/GenBank/DDBJ whole genome shotgun (WGS) entry which is preliminary data.</text>
</comment>
<keyword evidence="8" id="KW-1185">Reference proteome</keyword>
<evidence type="ECO:0000313" key="7">
    <source>
        <dbReference type="EMBL" id="EIW80017.1"/>
    </source>
</evidence>
<feature type="region of interest" description="Disordered" evidence="4">
    <location>
        <begin position="252"/>
        <end position="291"/>
    </location>
</feature>
<feature type="compositionally biased region" description="Polar residues" evidence="4">
    <location>
        <begin position="1"/>
        <end position="16"/>
    </location>
</feature>
<gene>
    <name evidence="7" type="ORF">CONPUDRAFT_126467</name>
</gene>
<dbReference type="OMA" id="QSCNHPD"/>
<dbReference type="InterPro" id="IPR000330">
    <property type="entry name" value="SNF2_N"/>
</dbReference>
<evidence type="ECO:0000256" key="2">
    <source>
        <dbReference type="ARBA" id="ARBA00022801"/>
    </source>
</evidence>
<feature type="region of interest" description="Disordered" evidence="4">
    <location>
        <begin position="1"/>
        <end position="97"/>
    </location>
</feature>
<evidence type="ECO:0000256" key="4">
    <source>
        <dbReference type="SAM" id="MobiDB-lite"/>
    </source>
</evidence>
<keyword evidence="2" id="KW-0378">Hydrolase</keyword>
<dbReference type="InterPro" id="IPR050628">
    <property type="entry name" value="SNF2_RAD54_helicase_TF"/>
</dbReference>
<dbReference type="CDD" id="cd18008">
    <property type="entry name" value="DEXDc_SHPRH-like"/>
    <property type="match status" value="1"/>
</dbReference>
<dbReference type="Gene3D" id="3.40.50.10810">
    <property type="entry name" value="Tandem AAA-ATPase domain"/>
    <property type="match status" value="2"/>
</dbReference>
<evidence type="ECO:0000256" key="3">
    <source>
        <dbReference type="ARBA" id="ARBA00022840"/>
    </source>
</evidence>
<feature type="region of interest" description="Disordered" evidence="4">
    <location>
        <begin position="573"/>
        <end position="598"/>
    </location>
</feature>
<feature type="domain" description="Helicase C-terminal" evidence="6">
    <location>
        <begin position="601"/>
        <end position="767"/>
    </location>
</feature>
<dbReference type="CDD" id="cd18793">
    <property type="entry name" value="SF2_C_SNF"/>
    <property type="match status" value="1"/>
</dbReference>
<dbReference type="OrthoDB" id="423559at2759"/>
<dbReference type="Gene3D" id="3.40.50.300">
    <property type="entry name" value="P-loop containing nucleotide triphosphate hydrolases"/>
    <property type="match status" value="1"/>
</dbReference>
<dbReference type="InterPro" id="IPR014001">
    <property type="entry name" value="Helicase_ATP-bd"/>
</dbReference>
<reference evidence="8" key="1">
    <citation type="journal article" date="2012" name="Science">
        <title>The Paleozoic origin of enzymatic lignin decomposition reconstructed from 31 fungal genomes.</title>
        <authorList>
            <person name="Floudas D."/>
            <person name="Binder M."/>
            <person name="Riley R."/>
            <person name="Barry K."/>
            <person name="Blanchette R.A."/>
            <person name="Henrissat B."/>
            <person name="Martinez A.T."/>
            <person name="Otillar R."/>
            <person name="Spatafora J.W."/>
            <person name="Yadav J.S."/>
            <person name="Aerts A."/>
            <person name="Benoit I."/>
            <person name="Boyd A."/>
            <person name="Carlson A."/>
            <person name="Copeland A."/>
            <person name="Coutinho P.M."/>
            <person name="de Vries R.P."/>
            <person name="Ferreira P."/>
            <person name="Findley K."/>
            <person name="Foster B."/>
            <person name="Gaskell J."/>
            <person name="Glotzer D."/>
            <person name="Gorecki P."/>
            <person name="Heitman J."/>
            <person name="Hesse C."/>
            <person name="Hori C."/>
            <person name="Igarashi K."/>
            <person name="Jurgens J.A."/>
            <person name="Kallen N."/>
            <person name="Kersten P."/>
            <person name="Kohler A."/>
            <person name="Kuees U."/>
            <person name="Kumar T.K.A."/>
            <person name="Kuo A."/>
            <person name="LaButti K."/>
            <person name="Larrondo L.F."/>
            <person name="Lindquist E."/>
            <person name="Ling A."/>
            <person name="Lombard V."/>
            <person name="Lucas S."/>
            <person name="Lundell T."/>
            <person name="Martin R."/>
            <person name="McLaughlin D.J."/>
            <person name="Morgenstern I."/>
            <person name="Morin E."/>
            <person name="Murat C."/>
            <person name="Nagy L.G."/>
            <person name="Nolan M."/>
            <person name="Ohm R.A."/>
            <person name="Patyshakuliyeva A."/>
            <person name="Rokas A."/>
            <person name="Ruiz-Duenas F.J."/>
            <person name="Sabat G."/>
            <person name="Salamov A."/>
            <person name="Samejima M."/>
            <person name="Schmutz J."/>
            <person name="Slot J.C."/>
            <person name="St John F."/>
            <person name="Stenlid J."/>
            <person name="Sun H."/>
            <person name="Sun S."/>
            <person name="Syed K."/>
            <person name="Tsang A."/>
            <person name="Wiebenga A."/>
            <person name="Young D."/>
            <person name="Pisabarro A."/>
            <person name="Eastwood D.C."/>
            <person name="Martin F."/>
            <person name="Cullen D."/>
            <person name="Grigoriev I.V."/>
            <person name="Hibbett D.S."/>
        </authorList>
    </citation>
    <scope>NUCLEOTIDE SEQUENCE [LARGE SCALE GENOMIC DNA]</scope>
    <source>
        <strain evidence="8">RWD-64-598 SS2</strain>
    </source>
</reference>
<dbReference type="PANTHER" id="PTHR45626:SF14">
    <property type="entry name" value="ATP-DEPENDENT DNA HELICASE (EUROFUNG)"/>
    <property type="match status" value="1"/>
</dbReference>
<feature type="compositionally biased region" description="Acidic residues" evidence="4">
    <location>
        <begin position="280"/>
        <end position="289"/>
    </location>
</feature>
<dbReference type="PROSITE" id="PS51194">
    <property type="entry name" value="HELICASE_CTER"/>
    <property type="match status" value="1"/>
</dbReference>